<comment type="caution">
    <text evidence="1">The sequence shown here is derived from an EMBL/GenBank/DDBJ whole genome shotgun (WGS) entry which is preliminary data.</text>
</comment>
<keyword evidence="2" id="KW-1185">Reference proteome</keyword>
<dbReference type="GO" id="GO:0009306">
    <property type="term" value="P:protein secretion"/>
    <property type="evidence" value="ECO:0007669"/>
    <property type="project" value="InterPro"/>
</dbReference>
<dbReference type="PANTHER" id="PTHR30531">
    <property type="entry name" value="FLAGELLAR BIOSYNTHETIC PROTEIN FLHB"/>
    <property type="match status" value="1"/>
</dbReference>
<dbReference type="PANTHER" id="PTHR30531:SF12">
    <property type="entry name" value="FLAGELLAR BIOSYNTHETIC PROTEIN FLHB"/>
    <property type="match status" value="1"/>
</dbReference>
<proteinExistence type="predicted"/>
<reference evidence="1" key="1">
    <citation type="submission" date="2022-06" db="EMBL/GenBank/DDBJ databases">
        <title>Aquibacillus sp. a new bacterium isolated from soil saline samples.</title>
        <authorList>
            <person name="Galisteo C."/>
            <person name="De La Haba R."/>
            <person name="Sanchez-Porro C."/>
            <person name="Ventosa A."/>
        </authorList>
    </citation>
    <scope>NUCLEOTIDE SEQUENCE</scope>
    <source>
        <strain evidence="1">JCM 12387</strain>
    </source>
</reference>
<dbReference type="GO" id="GO:0005886">
    <property type="term" value="C:plasma membrane"/>
    <property type="evidence" value="ECO:0007669"/>
    <property type="project" value="TreeGrafter"/>
</dbReference>
<organism evidence="1 2">
    <name type="scientific">Aquibacillus koreensis</name>
    <dbReference type="NCBI Taxonomy" id="279446"/>
    <lineage>
        <taxon>Bacteria</taxon>
        <taxon>Bacillati</taxon>
        <taxon>Bacillota</taxon>
        <taxon>Bacilli</taxon>
        <taxon>Bacillales</taxon>
        <taxon>Bacillaceae</taxon>
        <taxon>Aquibacillus</taxon>
    </lineage>
</organism>
<name>A0A9X4AJK5_9BACI</name>
<dbReference type="AlphaFoldDB" id="A0A9X4AJK5"/>
<accession>A0A9X4AJK5</accession>
<gene>
    <name evidence="1" type="ORF">NC661_16105</name>
</gene>
<dbReference type="EMBL" id="JAMQJZ010000014">
    <property type="protein sequence ID" value="MDC3421899.1"/>
    <property type="molecule type" value="Genomic_DNA"/>
</dbReference>
<dbReference type="Gene3D" id="3.40.1690.10">
    <property type="entry name" value="secretion proteins EscU"/>
    <property type="match status" value="1"/>
</dbReference>
<sequence length="96" mass="10942">MNEPKRNRKAVALKYDQEHDVAPKITASGKGYVAETIIQKAEENNVAIQEDPTLVHLLSQLNVNEKIPEELYLAVAEVFAFIYHVDQEADKTKHKR</sequence>
<protein>
    <submittedName>
        <fullName evidence="1">EscU/YscU/HrcU family type III secretion system export apparatus switch protein</fullName>
    </submittedName>
</protein>
<dbReference type="InterPro" id="IPR006135">
    <property type="entry name" value="T3SS_substrate_exporter"/>
</dbReference>
<dbReference type="RefSeq" id="WP_259866214.1">
    <property type="nucleotide sequence ID" value="NZ_JAMQJZ010000014.1"/>
</dbReference>
<dbReference type="Pfam" id="PF01312">
    <property type="entry name" value="Bac_export_2"/>
    <property type="match status" value="1"/>
</dbReference>
<evidence type="ECO:0000313" key="1">
    <source>
        <dbReference type="EMBL" id="MDC3421899.1"/>
    </source>
</evidence>
<dbReference type="SUPFAM" id="SSF160544">
    <property type="entry name" value="EscU C-terminal domain-like"/>
    <property type="match status" value="1"/>
</dbReference>
<evidence type="ECO:0000313" key="2">
    <source>
        <dbReference type="Proteomes" id="UP001145072"/>
    </source>
</evidence>
<dbReference type="InterPro" id="IPR029025">
    <property type="entry name" value="T3SS_substrate_exporter_C"/>
</dbReference>
<dbReference type="Proteomes" id="UP001145072">
    <property type="component" value="Unassembled WGS sequence"/>
</dbReference>